<evidence type="ECO:0000313" key="2">
    <source>
        <dbReference type="EMBL" id="WRL63355.1"/>
    </source>
</evidence>
<dbReference type="RefSeq" id="WP_324274690.1">
    <property type="nucleotide sequence ID" value="NZ_CP141261.1"/>
</dbReference>
<dbReference type="Proteomes" id="UP001324287">
    <property type="component" value="Chromosome"/>
</dbReference>
<evidence type="ECO:0000256" key="1">
    <source>
        <dbReference type="SAM" id="MobiDB-lite"/>
    </source>
</evidence>
<dbReference type="EMBL" id="CP141261">
    <property type="protein sequence ID" value="WRL63355.1"/>
    <property type="molecule type" value="Genomic_DNA"/>
</dbReference>
<keyword evidence="3" id="KW-1185">Reference proteome</keyword>
<organism evidence="2 3">
    <name type="scientific">Blastococcus brunescens</name>
    <dbReference type="NCBI Taxonomy" id="1564165"/>
    <lineage>
        <taxon>Bacteria</taxon>
        <taxon>Bacillati</taxon>
        <taxon>Actinomycetota</taxon>
        <taxon>Actinomycetes</taxon>
        <taxon>Geodermatophilales</taxon>
        <taxon>Geodermatophilaceae</taxon>
        <taxon>Blastococcus</taxon>
    </lineage>
</organism>
<feature type="region of interest" description="Disordered" evidence="1">
    <location>
        <begin position="48"/>
        <end position="104"/>
    </location>
</feature>
<evidence type="ECO:0000313" key="3">
    <source>
        <dbReference type="Proteomes" id="UP001324287"/>
    </source>
</evidence>
<gene>
    <name evidence="2" type="ORF">U6N30_27000</name>
</gene>
<proteinExistence type="predicted"/>
<evidence type="ECO:0008006" key="4">
    <source>
        <dbReference type="Google" id="ProtNLM"/>
    </source>
</evidence>
<sequence length="104" mass="10940">MTDVLPYAADGTPLDGVLLYDQDGRPLKVGFQEWWADGCARVLEQPRAADGVPVPNSYPQVYEPSGSGADGALVPAGTCDTDDARPEVPLPTFPPADPTEAPTD</sequence>
<reference evidence="2 3" key="1">
    <citation type="submission" date="2023-12" db="EMBL/GenBank/DDBJ databases">
        <title>Blastococcus brunescens sp. nov., an actonobacterium isolated from sandstone collected in sahara desert.</title>
        <authorList>
            <person name="Gtari M."/>
            <person name="Ghodhbane F."/>
        </authorList>
    </citation>
    <scope>NUCLEOTIDE SEQUENCE [LARGE SCALE GENOMIC DNA]</scope>
    <source>
        <strain evidence="2 3">BMG 8361</strain>
    </source>
</reference>
<accession>A0ABZ1B2T3</accession>
<feature type="compositionally biased region" description="Pro residues" evidence="1">
    <location>
        <begin position="88"/>
        <end position="97"/>
    </location>
</feature>
<protein>
    <recommendedName>
        <fullName evidence="4">Lipoprotein</fullName>
    </recommendedName>
</protein>
<name>A0ABZ1B2T3_9ACTN</name>